<sequence length="247" mass="25878">MPLTPSHAAAALLLVRVLPRLPLAALVIGSMSPDFEYLLRLAPRGEFGHTSTGLLVFCLPVGLVVWAIYRAWVRPVVLDLMPPGLAAGYACGCNASWLGGALAVLLGALSHVVWDAFTHADGFFVAVLPALASEALPSVFPGLRWYKLLQHASTAVGAIAIVWLGLHWLRSHPPYARHFAPGQAKRAAAYLTLVVLVSCVGALLNGARAVDRGLAATLGYAAVGGMVGFALASAALATCWRTAALTR</sequence>
<reference evidence="2 3" key="1">
    <citation type="submission" date="2024-09" db="EMBL/GenBank/DDBJ databases">
        <authorList>
            <person name="Sun Q."/>
            <person name="Mori K."/>
        </authorList>
    </citation>
    <scope>NUCLEOTIDE SEQUENCE [LARGE SCALE GENOMIC DNA]</scope>
    <source>
        <strain evidence="2 3">KCTC 23076</strain>
    </source>
</reference>
<protein>
    <submittedName>
        <fullName evidence="2">DUF4184 family protein</fullName>
    </submittedName>
</protein>
<feature type="transmembrane region" description="Helical" evidence="1">
    <location>
        <begin position="148"/>
        <end position="166"/>
    </location>
</feature>
<feature type="transmembrane region" description="Helical" evidence="1">
    <location>
        <begin position="85"/>
        <end position="109"/>
    </location>
</feature>
<feature type="transmembrane region" description="Helical" evidence="1">
    <location>
        <begin position="218"/>
        <end position="240"/>
    </location>
</feature>
<dbReference type="EMBL" id="JBHLTG010000001">
    <property type="protein sequence ID" value="MFC0676691.1"/>
    <property type="molecule type" value="Genomic_DNA"/>
</dbReference>
<keyword evidence="3" id="KW-1185">Reference proteome</keyword>
<evidence type="ECO:0000313" key="3">
    <source>
        <dbReference type="Proteomes" id="UP001589896"/>
    </source>
</evidence>
<accession>A0ABV6RI85</accession>
<dbReference type="InterPro" id="IPR025238">
    <property type="entry name" value="DUF4184"/>
</dbReference>
<evidence type="ECO:0000256" key="1">
    <source>
        <dbReference type="SAM" id="Phobius"/>
    </source>
</evidence>
<gene>
    <name evidence="2" type="ORF">ACFFGH_02330</name>
</gene>
<organism evidence="2 3">
    <name type="scientific">Lysobacter korlensis</name>
    <dbReference type="NCBI Taxonomy" id="553636"/>
    <lineage>
        <taxon>Bacteria</taxon>
        <taxon>Pseudomonadati</taxon>
        <taxon>Pseudomonadota</taxon>
        <taxon>Gammaproteobacteria</taxon>
        <taxon>Lysobacterales</taxon>
        <taxon>Lysobacteraceae</taxon>
        <taxon>Lysobacter</taxon>
    </lineage>
</organism>
<feature type="transmembrane region" description="Helical" evidence="1">
    <location>
        <begin position="187"/>
        <end position="206"/>
    </location>
</feature>
<name>A0ABV6RI85_9GAMM</name>
<dbReference type="RefSeq" id="WP_386664460.1">
    <property type="nucleotide sequence ID" value="NZ_JBHLTG010000001.1"/>
</dbReference>
<evidence type="ECO:0000313" key="2">
    <source>
        <dbReference type="EMBL" id="MFC0676691.1"/>
    </source>
</evidence>
<comment type="caution">
    <text evidence="2">The sequence shown here is derived from an EMBL/GenBank/DDBJ whole genome shotgun (WGS) entry which is preliminary data.</text>
</comment>
<dbReference type="Pfam" id="PF13803">
    <property type="entry name" value="DUF4184"/>
    <property type="match status" value="1"/>
</dbReference>
<feature type="transmembrane region" description="Helical" evidence="1">
    <location>
        <begin position="53"/>
        <end position="73"/>
    </location>
</feature>
<keyword evidence="1" id="KW-1133">Transmembrane helix</keyword>
<keyword evidence="1" id="KW-0812">Transmembrane</keyword>
<dbReference type="Proteomes" id="UP001589896">
    <property type="component" value="Unassembled WGS sequence"/>
</dbReference>
<keyword evidence="1" id="KW-0472">Membrane</keyword>
<proteinExistence type="predicted"/>